<evidence type="ECO:0000313" key="2">
    <source>
        <dbReference type="EMBL" id="MBF5054377.1"/>
    </source>
</evidence>
<dbReference type="EMBL" id="ARXR01000041">
    <property type="protein sequence ID" value="MBF5054377.1"/>
    <property type="molecule type" value="Genomic_DNA"/>
</dbReference>
<comment type="caution">
    <text evidence="2">The sequence shown here is derived from an EMBL/GenBank/DDBJ whole genome shotgun (WGS) entry which is preliminary data.</text>
</comment>
<keyword evidence="1" id="KW-0732">Signal</keyword>
<dbReference type="Proteomes" id="UP000644441">
    <property type="component" value="Unassembled WGS sequence"/>
</dbReference>
<name>A0ABS0AJQ7_9GAMM</name>
<organism evidence="2 3">
    <name type="scientific">Alloalcanivorax venustensis ISO4</name>
    <dbReference type="NCBI Taxonomy" id="1177184"/>
    <lineage>
        <taxon>Bacteria</taxon>
        <taxon>Pseudomonadati</taxon>
        <taxon>Pseudomonadota</taxon>
        <taxon>Gammaproteobacteria</taxon>
        <taxon>Oceanospirillales</taxon>
        <taxon>Alcanivoracaceae</taxon>
        <taxon>Alloalcanivorax</taxon>
    </lineage>
</organism>
<dbReference type="RefSeq" id="WP_142948831.1">
    <property type="nucleotide sequence ID" value="NZ_ARXR01000041.1"/>
</dbReference>
<protein>
    <submittedName>
        <fullName evidence="2">Uncharacterized protein</fullName>
    </submittedName>
</protein>
<gene>
    <name evidence="2" type="ORF">ISO4_02979</name>
</gene>
<feature type="chain" id="PRO_5045873354" evidence="1">
    <location>
        <begin position="21"/>
        <end position="404"/>
    </location>
</feature>
<feature type="signal peptide" evidence="1">
    <location>
        <begin position="1"/>
        <end position="20"/>
    </location>
</feature>
<sequence length="404" mass="45799">MTGRALLLALFWLLAGTAQSAVATFQGEALEDLTGLRTDRLEVAAYRDGELRSVRHQWLAWSQRGWPYFSEDDDSRRAGETGRVGPRDRLLVDHADGGERLPSPGQEVIGELALDSDGERPVYFYVLARPPFQGFTPPVTLERDDDGDPLSLRTADYRLEFLDGNLFQWGDFTYRHYRAPDDKPQRTLLDSLKLRLSAGVFSEGARLTLTNENLDPQIQQVIEGPLATLVYATTRVRVAGLRVLTVHNHFVLMENRLAIHSRFALPGIAATVLRDPRARVSVDGHDLQGARLRTSWTGEREAVVDGRLSDTERAMLRRPVPAENWLRFDTGRGFALLARLHFAEGFDTGARLIYQDDPDLEETPERFPGQQPNVGFEMDRIPFGERFYFLAELHFSEKNYFPED</sequence>
<evidence type="ECO:0000256" key="1">
    <source>
        <dbReference type="SAM" id="SignalP"/>
    </source>
</evidence>
<keyword evidence="3" id="KW-1185">Reference proteome</keyword>
<accession>A0ABS0AJQ7</accession>
<evidence type="ECO:0000313" key="3">
    <source>
        <dbReference type="Proteomes" id="UP000644441"/>
    </source>
</evidence>
<proteinExistence type="predicted"/>
<reference evidence="2 3" key="1">
    <citation type="submission" date="2012-09" db="EMBL/GenBank/DDBJ databases">
        <title>Genome Sequence of alkane-degrading Bacterium Alcanivorax venustensis ISO4.</title>
        <authorList>
            <person name="Lai Q."/>
            <person name="Shao Z."/>
        </authorList>
    </citation>
    <scope>NUCLEOTIDE SEQUENCE [LARGE SCALE GENOMIC DNA]</scope>
    <source>
        <strain evidence="2 3">ISO4</strain>
    </source>
</reference>